<dbReference type="PROSITE" id="PS00893">
    <property type="entry name" value="NUDIX_BOX"/>
    <property type="match status" value="1"/>
</dbReference>
<feature type="domain" description="Nudix hydrolase" evidence="3">
    <location>
        <begin position="1"/>
        <end position="138"/>
    </location>
</feature>
<keyword evidence="2" id="KW-0378">Hydrolase</keyword>
<dbReference type="InterPro" id="IPR020084">
    <property type="entry name" value="NUDIX_hydrolase_CS"/>
</dbReference>
<dbReference type="InterPro" id="IPR015797">
    <property type="entry name" value="NUDIX_hydrolase-like_dom_sf"/>
</dbReference>
<dbReference type="AlphaFoldDB" id="A0A523UWM5"/>
<dbReference type="Pfam" id="PF00293">
    <property type="entry name" value="NUDIX"/>
    <property type="match status" value="1"/>
</dbReference>
<evidence type="ECO:0000256" key="2">
    <source>
        <dbReference type="ARBA" id="ARBA00022801"/>
    </source>
</evidence>
<accession>A0A523UWM5</accession>
<evidence type="ECO:0000313" key="5">
    <source>
        <dbReference type="Proteomes" id="UP000315525"/>
    </source>
</evidence>
<gene>
    <name evidence="4" type="ORF">E3J62_02840</name>
</gene>
<protein>
    <submittedName>
        <fullName evidence="4">NUDIX domain-containing protein</fullName>
    </submittedName>
</protein>
<dbReference type="InterPro" id="IPR000086">
    <property type="entry name" value="NUDIX_hydrolase_dom"/>
</dbReference>
<evidence type="ECO:0000313" key="4">
    <source>
        <dbReference type="EMBL" id="TET46917.1"/>
    </source>
</evidence>
<dbReference type="SUPFAM" id="SSF55811">
    <property type="entry name" value="Nudix"/>
    <property type="match status" value="1"/>
</dbReference>
<name>A0A523UWM5_UNCT6</name>
<proteinExistence type="predicted"/>
<dbReference type="GO" id="GO:0016787">
    <property type="term" value="F:hydrolase activity"/>
    <property type="evidence" value="ECO:0007669"/>
    <property type="project" value="UniProtKB-KW"/>
</dbReference>
<sequence>MAQIDQAIDVIVRGVLVSGNHILLAHAIGKANTFLPGGHITKGEPARDALIREIKEETDLDAEVERYLGTIEHAWDEAGGISHEINLVFSISVSDIDHRLPVPSKESKLEFIWYPLERLGDSKLEPSSLRLLLPGWLSSKKEHCWASTME</sequence>
<reference evidence="4 5" key="1">
    <citation type="submission" date="2019-03" db="EMBL/GenBank/DDBJ databases">
        <title>Metabolic potential of uncultured bacteria and archaea associated with petroleum seepage in deep-sea sediments.</title>
        <authorList>
            <person name="Dong X."/>
            <person name="Hubert C."/>
        </authorList>
    </citation>
    <scope>NUCLEOTIDE SEQUENCE [LARGE SCALE GENOMIC DNA]</scope>
    <source>
        <strain evidence="4">E44_bin18</strain>
    </source>
</reference>
<evidence type="ECO:0000259" key="3">
    <source>
        <dbReference type="PROSITE" id="PS51462"/>
    </source>
</evidence>
<dbReference type="EMBL" id="SOJN01000038">
    <property type="protein sequence ID" value="TET46917.1"/>
    <property type="molecule type" value="Genomic_DNA"/>
</dbReference>
<organism evidence="4 5">
    <name type="scientific">candidate division TA06 bacterium</name>
    <dbReference type="NCBI Taxonomy" id="2250710"/>
    <lineage>
        <taxon>Bacteria</taxon>
        <taxon>Bacteria division TA06</taxon>
    </lineage>
</organism>
<evidence type="ECO:0000256" key="1">
    <source>
        <dbReference type="ARBA" id="ARBA00001946"/>
    </source>
</evidence>
<dbReference type="Proteomes" id="UP000315525">
    <property type="component" value="Unassembled WGS sequence"/>
</dbReference>
<dbReference type="PANTHER" id="PTHR43046:SF14">
    <property type="entry name" value="MUTT_NUDIX FAMILY PROTEIN"/>
    <property type="match status" value="1"/>
</dbReference>
<dbReference type="Gene3D" id="3.90.79.10">
    <property type="entry name" value="Nucleoside Triphosphate Pyrophosphohydrolase"/>
    <property type="match status" value="1"/>
</dbReference>
<comment type="cofactor">
    <cofactor evidence="1">
        <name>Mg(2+)</name>
        <dbReference type="ChEBI" id="CHEBI:18420"/>
    </cofactor>
</comment>
<comment type="caution">
    <text evidence="4">The sequence shown here is derived from an EMBL/GenBank/DDBJ whole genome shotgun (WGS) entry which is preliminary data.</text>
</comment>
<dbReference type="PANTHER" id="PTHR43046">
    <property type="entry name" value="GDP-MANNOSE MANNOSYL HYDROLASE"/>
    <property type="match status" value="1"/>
</dbReference>
<dbReference type="PROSITE" id="PS51462">
    <property type="entry name" value="NUDIX"/>
    <property type="match status" value="1"/>
</dbReference>